<organism evidence="1 2">
    <name type="scientific">Nocardioides mesophilus</name>
    <dbReference type="NCBI Taxonomy" id="433659"/>
    <lineage>
        <taxon>Bacteria</taxon>
        <taxon>Bacillati</taxon>
        <taxon>Actinomycetota</taxon>
        <taxon>Actinomycetes</taxon>
        <taxon>Propionibacteriales</taxon>
        <taxon>Nocardioidaceae</taxon>
        <taxon>Nocardioides</taxon>
    </lineage>
</organism>
<evidence type="ECO:0000313" key="2">
    <source>
        <dbReference type="Proteomes" id="UP000515947"/>
    </source>
</evidence>
<evidence type="ECO:0008006" key="3">
    <source>
        <dbReference type="Google" id="ProtNLM"/>
    </source>
</evidence>
<gene>
    <name evidence="1" type="ORF">H9L09_19105</name>
</gene>
<dbReference type="Proteomes" id="UP000515947">
    <property type="component" value="Chromosome"/>
</dbReference>
<protein>
    <recommendedName>
        <fullName evidence="3">Nuclear transport factor 2 family protein</fullName>
    </recommendedName>
</protein>
<evidence type="ECO:0000313" key="1">
    <source>
        <dbReference type="EMBL" id="QNN52542.1"/>
    </source>
</evidence>
<dbReference type="InterPro" id="IPR006311">
    <property type="entry name" value="TAT_signal"/>
</dbReference>
<dbReference type="EMBL" id="CP060713">
    <property type="protein sequence ID" value="QNN52542.1"/>
    <property type="molecule type" value="Genomic_DNA"/>
</dbReference>
<reference evidence="1 2" key="1">
    <citation type="submission" date="2020-08" db="EMBL/GenBank/DDBJ databases">
        <title>Genome sequence of Nocardioides mesophilus KACC 16243T.</title>
        <authorList>
            <person name="Hyun D.-W."/>
            <person name="Bae J.-W."/>
        </authorList>
    </citation>
    <scope>NUCLEOTIDE SEQUENCE [LARGE SCALE GENOMIC DNA]</scope>
    <source>
        <strain evidence="1 2">KACC 16243</strain>
    </source>
</reference>
<dbReference type="RefSeq" id="WP_187578384.1">
    <property type="nucleotide sequence ID" value="NZ_CP060713.1"/>
</dbReference>
<dbReference type="KEGG" id="nmes:H9L09_19105"/>
<sequence>MKGTRTRRRLTAVVAAAGLLGALVLVWAAPRGQVAVPGPDATPEQVVAAYLEAVDVRDFDTANAIDDRDGSTLGRFSRPMQAHRVRMKETETHGASAHVLFTADFEGGDGTVEDGLWGYYLHRAGDGLWHITDAGVA</sequence>
<dbReference type="PROSITE" id="PS51318">
    <property type="entry name" value="TAT"/>
    <property type="match status" value="1"/>
</dbReference>
<proteinExistence type="predicted"/>
<keyword evidence="2" id="KW-1185">Reference proteome</keyword>
<name>A0A7G9RAB7_9ACTN</name>
<accession>A0A7G9RAB7</accession>
<dbReference type="AlphaFoldDB" id="A0A7G9RAB7"/>